<dbReference type="Gene3D" id="1.10.1760.20">
    <property type="match status" value="1"/>
</dbReference>
<evidence type="ECO:0000313" key="8">
    <source>
        <dbReference type="EMBL" id="MFC6868525.1"/>
    </source>
</evidence>
<dbReference type="Proteomes" id="UP001596337">
    <property type="component" value="Unassembled WGS sequence"/>
</dbReference>
<keyword evidence="6 7" id="KW-0472">Membrane</keyword>
<name>A0ABW2BZM3_9PSEU</name>
<dbReference type="Pfam" id="PF01891">
    <property type="entry name" value="CbiM"/>
    <property type="match status" value="1"/>
</dbReference>
<proteinExistence type="predicted"/>
<feature type="transmembrane region" description="Helical" evidence="7">
    <location>
        <begin position="79"/>
        <end position="105"/>
    </location>
</feature>
<dbReference type="EMBL" id="JBHSXX010000001">
    <property type="protein sequence ID" value="MFC6868525.1"/>
    <property type="molecule type" value="Genomic_DNA"/>
</dbReference>
<accession>A0ABW2BZM3</accession>
<keyword evidence="3" id="KW-1003">Cell membrane</keyword>
<reference evidence="9" key="1">
    <citation type="journal article" date="2019" name="Int. J. Syst. Evol. Microbiol.">
        <title>The Global Catalogue of Microorganisms (GCM) 10K type strain sequencing project: providing services to taxonomists for standard genome sequencing and annotation.</title>
        <authorList>
            <consortium name="The Broad Institute Genomics Platform"/>
            <consortium name="The Broad Institute Genome Sequencing Center for Infectious Disease"/>
            <person name="Wu L."/>
            <person name="Ma J."/>
        </authorList>
    </citation>
    <scope>NUCLEOTIDE SEQUENCE [LARGE SCALE GENOMIC DNA]</scope>
    <source>
        <strain evidence="9">KCTC 32255</strain>
    </source>
</reference>
<dbReference type="RefSeq" id="WP_345392632.1">
    <property type="nucleotide sequence ID" value="NZ_BAABLA010000011.1"/>
</dbReference>
<keyword evidence="5 7" id="KW-1133">Transmembrane helix</keyword>
<keyword evidence="2" id="KW-0813">Transport</keyword>
<organism evidence="8 9">
    <name type="scientific">Haloechinothrix salitolerans</name>
    <dbReference type="NCBI Taxonomy" id="926830"/>
    <lineage>
        <taxon>Bacteria</taxon>
        <taxon>Bacillati</taxon>
        <taxon>Actinomycetota</taxon>
        <taxon>Actinomycetes</taxon>
        <taxon>Pseudonocardiales</taxon>
        <taxon>Pseudonocardiaceae</taxon>
        <taxon>Haloechinothrix</taxon>
    </lineage>
</organism>
<dbReference type="PANTHER" id="PTHR34229:SF1">
    <property type="entry name" value="METAL TRANSPORT PROTEIN HI_1621-RELATED"/>
    <property type="match status" value="1"/>
</dbReference>
<sequence length="231" mass="22976">MTASVAMHLSDGVLDAPTSLLFGAVAVTWLTVAAARGRIDIDDRTAPLAGLLAAFLFAMQLLNFPVLPGVSGHLYGGALAAILLGPWVGALCLSVVVAIQALLFADGGLTALGANVTNMALLGTAVGFAVALAARGLARRSRTGLLAVAFLAGLVSTVAAAAGFVVEYAIGGQADVSLGGLAGVVIGVHAVIGIGEGVITALAVGAIAKVRPDLIYLVRTSEARQPVEVTS</sequence>
<evidence type="ECO:0000313" key="9">
    <source>
        <dbReference type="Proteomes" id="UP001596337"/>
    </source>
</evidence>
<dbReference type="InterPro" id="IPR002751">
    <property type="entry name" value="CbiM/NikMN"/>
</dbReference>
<evidence type="ECO:0000256" key="3">
    <source>
        <dbReference type="ARBA" id="ARBA00022475"/>
    </source>
</evidence>
<evidence type="ECO:0000256" key="7">
    <source>
        <dbReference type="SAM" id="Phobius"/>
    </source>
</evidence>
<comment type="caution">
    <text evidence="8">The sequence shown here is derived from an EMBL/GenBank/DDBJ whole genome shotgun (WGS) entry which is preliminary data.</text>
</comment>
<evidence type="ECO:0000256" key="5">
    <source>
        <dbReference type="ARBA" id="ARBA00022989"/>
    </source>
</evidence>
<feature type="transmembrane region" description="Helical" evidence="7">
    <location>
        <begin position="46"/>
        <end position="67"/>
    </location>
</feature>
<gene>
    <name evidence="8" type="ORF">ACFQGD_15390</name>
</gene>
<evidence type="ECO:0000256" key="4">
    <source>
        <dbReference type="ARBA" id="ARBA00022692"/>
    </source>
</evidence>
<protein>
    <submittedName>
        <fullName evidence="8">Energy-coupling factor ABC transporter permease</fullName>
    </submittedName>
</protein>
<feature type="transmembrane region" description="Helical" evidence="7">
    <location>
        <begin position="178"/>
        <end position="207"/>
    </location>
</feature>
<feature type="transmembrane region" description="Helical" evidence="7">
    <location>
        <begin position="145"/>
        <end position="166"/>
    </location>
</feature>
<feature type="transmembrane region" description="Helical" evidence="7">
    <location>
        <begin position="12"/>
        <end position="34"/>
    </location>
</feature>
<dbReference type="PANTHER" id="PTHR34229">
    <property type="entry name" value="METAL TRANSPORT PROTEIN HI_1621-RELATED"/>
    <property type="match status" value="1"/>
</dbReference>
<evidence type="ECO:0000256" key="6">
    <source>
        <dbReference type="ARBA" id="ARBA00023136"/>
    </source>
</evidence>
<keyword evidence="4 7" id="KW-0812">Transmembrane</keyword>
<evidence type="ECO:0000256" key="2">
    <source>
        <dbReference type="ARBA" id="ARBA00022448"/>
    </source>
</evidence>
<keyword evidence="9" id="KW-1185">Reference proteome</keyword>
<feature type="transmembrane region" description="Helical" evidence="7">
    <location>
        <begin position="111"/>
        <end position="133"/>
    </location>
</feature>
<evidence type="ECO:0000256" key="1">
    <source>
        <dbReference type="ARBA" id="ARBA00004651"/>
    </source>
</evidence>
<comment type="subcellular location">
    <subcellularLocation>
        <location evidence="1">Cell membrane</location>
        <topology evidence="1">Multi-pass membrane protein</topology>
    </subcellularLocation>
</comment>